<name>A0A3E2VXT9_CLOIN</name>
<evidence type="ECO:0000313" key="2">
    <source>
        <dbReference type="Proteomes" id="UP000260025"/>
    </source>
</evidence>
<sequence>MQFSILSLPTFLIFDLHLSWIIHEQVPTAQSQEQRLLPKSAQPVFYFQQIYYFPLIFLITAGKHQNLQLQRHPFYALWHTISHKSLTLILHFLLENGFK</sequence>
<reference evidence="1 2" key="1">
    <citation type="submission" date="2018-08" db="EMBL/GenBank/DDBJ databases">
        <title>A genome reference for cultivated species of the human gut microbiota.</title>
        <authorList>
            <person name="Zou Y."/>
            <person name="Xue W."/>
            <person name="Luo G."/>
        </authorList>
    </citation>
    <scope>NUCLEOTIDE SEQUENCE [LARGE SCALE GENOMIC DNA]</scope>
    <source>
        <strain evidence="1 2">OF01-2LB</strain>
    </source>
</reference>
<dbReference type="AlphaFoldDB" id="A0A3E2VXT9"/>
<dbReference type="Proteomes" id="UP000260025">
    <property type="component" value="Unassembled WGS sequence"/>
</dbReference>
<organism evidence="1 2">
    <name type="scientific">Clostridium innocuum</name>
    <dbReference type="NCBI Taxonomy" id="1522"/>
    <lineage>
        <taxon>Bacteria</taxon>
        <taxon>Bacillati</taxon>
        <taxon>Bacillota</taxon>
        <taxon>Clostridia</taxon>
        <taxon>Eubacteriales</taxon>
        <taxon>Clostridiaceae</taxon>
        <taxon>Clostridium</taxon>
    </lineage>
</organism>
<dbReference type="EMBL" id="QVEV01000009">
    <property type="protein sequence ID" value="RGC16274.1"/>
    <property type="molecule type" value="Genomic_DNA"/>
</dbReference>
<gene>
    <name evidence="1" type="ORF">DXA38_08090</name>
</gene>
<comment type="caution">
    <text evidence="1">The sequence shown here is derived from an EMBL/GenBank/DDBJ whole genome shotgun (WGS) entry which is preliminary data.</text>
</comment>
<accession>A0A3E2VXT9</accession>
<proteinExistence type="predicted"/>
<evidence type="ECO:0000313" key="1">
    <source>
        <dbReference type="EMBL" id="RGC16274.1"/>
    </source>
</evidence>
<protein>
    <submittedName>
        <fullName evidence="1">Uncharacterized protein</fullName>
    </submittedName>
</protein>